<dbReference type="Gene3D" id="3.30.110.10">
    <property type="entry name" value="Translation initiation factor 3 (IF-3), C-terminal domain"/>
    <property type="match status" value="1"/>
</dbReference>
<evidence type="ECO:0000256" key="6">
    <source>
        <dbReference type="RuleBase" id="RU000646"/>
    </source>
</evidence>
<comment type="function">
    <text evidence="4 6">IF-3 binds to the 30S ribosomal subunit and shifts the equilibrium between 70S ribosomes and their 50S and 30S subunits in favor of the free subunits, thus enhancing the availability of 30S subunits on which protein synthesis initiation begins.</text>
</comment>
<dbReference type="InterPro" id="IPR036788">
    <property type="entry name" value="T_IF-3_C_sf"/>
</dbReference>
<dbReference type="FunFam" id="3.10.20.80:FF:000001">
    <property type="entry name" value="Translation initiation factor IF-3"/>
    <property type="match status" value="1"/>
</dbReference>
<evidence type="ECO:0000259" key="8">
    <source>
        <dbReference type="Pfam" id="PF05198"/>
    </source>
</evidence>
<dbReference type="EMBL" id="FOIF01000006">
    <property type="protein sequence ID" value="SES76189.1"/>
    <property type="molecule type" value="Genomic_DNA"/>
</dbReference>
<name>A0A1H9Z3U5_9FIRM</name>
<reference evidence="10" key="1">
    <citation type="submission" date="2016-10" db="EMBL/GenBank/DDBJ databases">
        <authorList>
            <person name="Varghese N."/>
            <person name="Submissions S."/>
        </authorList>
    </citation>
    <scope>NUCLEOTIDE SEQUENCE [LARGE SCALE GENOMIC DNA]</scope>
    <source>
        <strain evidence="10">DSM 13577</strain>
    </source>
</reference>
<gene>
    <name evidence="4" type="primary">infC</name>
    <name evidence="9" type="ORF">SAMN03080614_100660</name>
</gene>
<dbReference type="GO" id="GO:0032790">
    <property type="term" value="P:ribosome disassembly"/>
    <property type="evidence" value="ECO:0007669"/>
    <property type="project" value="TreeGrafter"/>
</dbReference>
<keyword evidence="2 4" id="KW-0396">Initiation factor</keyword>
<dbReference type="Gene3D" id="3.10.20.80">
    <property type="entry name" value="Translation initiation factor 3 (IF-3), N-terminal domain"/>
    <property type="match status" value="1"/>
</dbReference>
<evidence type="ECO:0000256" key="5">
    <source>
        <dbReference type="NCBIfam" id="TIGR00168"/>
    </source>
</evidence>
<evidence type="ECO:0000256" key="1">
    <source>
        <dbReference type="ARBA" id="ARBA00005439"/>
    </source>
</evidence>
<evidence type="ECO:0000256" key="3">
    <source>
        <dbReference type="ARBA" id="ARBA00022917"/>
    </source>
</evidence>
<organism evidence="9 10">
    <name type="scientific">Anaerobranca gottschalkii DSM 13577</name>
    <dbReference type="NCBI Taxonomy" id="1120990"/>
    <lineage>
        <taxon>Bacteria</taxon>
        <taxon>Bacillati</taxon>
        <taxon>Bacillota</taxon>
        <taxon>Clostridia</taxon>
        <taxon>Eubacteriales</taxon>
        <taxon>Proteinivoracaceae</taxon>
        <taxon>Anaerobranca</taxon>
    </lineage>
</organism>
<dbReference type="STRING" id="1120990.SAMN03080614_100660"/>
<protein>
    <recommendedName>
        <fullName evidence="4 5">Translation initiation factor IF-3</fullName>
    </recommendedName>
</protein>
<keyword evidence="3 4" id="KW-0648">Protein biosynthesis</keyword>
<evidence type="ECO:0000313" key="10">
    <source>
        <dbReference type="Proteomes" id="UP000243819"/>
    </source>
</evidence>
<comment type="subunit">
    <text evidence="4 6">Monomer.</text>
</comment>
<comment type="subcellular location">
    <subcellularLocation>
        <location evidence="4 6">Cytoplasm</location>
    </subcellularLocation>
</comment>
<proteinExistence type="inferred from homology"/>
<evidence type="ECO:0000256" key="2">
    <source>
        <dbReference type="ARBA" id="ARBA00022540"/>
    </source>
</evidence>
<accession>A0A1H9Z3U5</accession>
<evidence type="ECO:0000256" key="4">
    <source>
        <dbReference type="HAMAP-Rule" id="MF_00080"/>
    </source>
</evidence>
<dbReference type="SUPFAM" id="SSF55200">
    <property type="entry name" value="Translation initiation factor IF3, C-terminal domain"/>
    <property type="match status" value="1"/>
</dbReference>
<evidence type="ECO:0000259" key="7">
    <source>
        <dbReference type="Pfam" id="PF00707"/>
    </source>
</evidence>
<dbReference type="PROSITE" id="PS00938">
    <property type="entry name" value="IF3"/>
    <property type="match status" value="1"/>
</dbReference>
<dbReference type="InterPro" id="IPR019813">
    <property type="entry name" value="Translation_initiation_fac3_CS"/>
</dbReference>
<dbReference type="FunFam" id="3.30.110.10:FF:000001">
    <property type="entry name" value="Translation initiation factor IF-3"/>
    <property type="match status" value="1"/>
</dbReference>
<dbReference type="HAMAP" id="MF_00080">
    <property type="entry name" value="IF_3"/>
    <property type="match status" value="1"/>
</dbReference>
<dbReference type="SUPFAM" id="SSF54364">
    <property type="entry name" value="Translation initiation factor IF3, N-terminal domain"/>
    <property type="match status" value="1"/>
</dbReference>
<evidence type="ECO:0000313" key="9">
    <source>
        <dbReference type="EMBL" id="SES76189.1"/>
    </source>
</evidence>
<dbReference type="Proteomes" id="UP000243819">
    <property type="component" value="Unassembled WGS sequence"/>
</dbReference>
<dbReference type="InterPro" id="IPR001288">
    <property type="entry name" value="Translation_initiation_fac_3"/>
</dbReference>
<sequence>MRLIDEAGNQIGIVPIKEALKAAGQKNLDLVEIAPMANPPVCRIMDYGKFKYEQSKREKEARKNQHVITVKEMKLRPKIDEHDFQTKLRNIIKFLESKDKVKVTVMFRGREIAYVEQGQTLCDRIAEAVKDIAVVEKPAKVEGKNMIMVLAPK</sequence>
<dbReference type="Pfam" id="PF05198">
    <property type="entry name" value="IF3_N"/>
    <property type="match status" value="1"/>
</dbReference>
<dbReference type="InterPro" id="IPR019815">
    <property type="entry name" value="Translation_initiation_fac_3_C"/>
</dbReference>
<dbReference type="InterPro" id="IPR036787">
    <property type="entry name" value="T_IF-3_N_sf"/>
</dbReference>
<dbReference type="NCBIfam" id="TIGR00168">
    <property type="entry name" value="infC"/>
    <property type="match status" value="1"/>
</dbReference>
<dbReference type="PANTHER" id="PTHR10938:SF0">
    <property type="entry name" value="TRANSLATION INITIATION FACTOR IF-3, MITOCHONDRIAL"/>
    <property type="match status" value="1"/>
</dbReference>
<dbReference type="GO" id="GO:0005829">
    <property type="term" value="C:cytosol"/>
    <property type="evidence" value="ECO:0007669"/>
    <property type="project" value="TreeGrafter"/>
</dbReference>
<dbReference type="GO" id="GO:0043022">
    <property type="term" value="F:ribosome binding"/>
    <property type="evidence" value="ECO:0007669"/>
    <property type="project" value="UniProtKB-ARBA"/>
</dbReference>
<comment type="similarity">
    <text evidence="1 4 6">Belongs to the IF-3 family.</text>
</comment>
<keyword evidence="10" id="KW-1185">Reference proteome</keyword>
<feature type="domain" description="Translation initiation factor 3 N-terminal" evidence="8">
    <location>
        <begin position="2"/>
        <end position="61"/>
    </location>
</feature>
<keyword evidence="4" id="KW-0963">Cytoplasm</keyword>
<dbReference type="InterPro" id="IPR019814">
    <property type="entry name" value="Translation_initiation_fac_3_N"/>
</dbReference>
<dbReference type="GO" id="GO:0003743">
    <property type="term" value="F:translation initiation factor activity"/>
    <property type="evidence" value="ECO:0007669"/>
    <property type="project" value="UniProtKB-UniRule"/>
</dbReference>
<feature type="domain" description="Translation initiation factor 3 C-terminal" evidence="7">
    <location>
        <begin position="68"/>
        <end position="153"/>
    </location>
</feature>
<dbReference type="PANTHER" id="PTHR10938">
    <property type="entry name" value="TRANSLATION INITIATION FACTOR IF-3"/>
    <property type="match status" value="1"/>
</dbReference>
<dbReference type="Pfam" id="PF00707">
    <property type="entry name" value="IF3_C"/>
    <property type="match status" value="1"/>
</dbReference>
<dbReference type="AlphaFoldDB" id="A0A1H9Z3U5"/>
<dbReference type="GO" id="GO:0016020">
    <property type="term" value="C:membrane"/>
    <property type="evidence" value="ECO:0007669"/>
    <property type="project" value="TreeGrafter"/>
</dbReference>